<reference evidence="2" key="1">
    <citation type="journal article" date="2023" name="Mol. Phylogenet. Evol.">
        <title>Genome-scale phylogeny and comparative genomics of the fungal order Sordariales.</title>
        <authorList>
            <person name="Hensen N."/>
            <person name="Bonometti L."/>
            <person name="Westerberg I."/>
            <person name="Brannstrom I.O."/>
            <person name="Guillou S."/>
            <person name="Cros-Aarteil S."/>
            <person name="Calhoun S."/>
            <person name="Haridas S."/>
            <person name="Kuo A."/>
            <person name="Mondo S."/>
            <person name="Pangilinan J."/>
            <person name="Riley R."/>
            <person name="LaButti K."/>
            <person name="Andreopoulos B."/>
            <person name="Lipzen A."/>
            <person name="Chen C."/>
            <person name="Yan M."/>
            <person name="Daum C."/>
            <person name="Ng V."/>
            <person name="Clum A."/>
            <person name="Steindorff A."/>
            <person name="Ohm R.A."/>
            <person name="Martin F."/>
            <person name="Silar P."/>
            <person name="Natvig D.O."/>
            <person name="Lalanne C."/>
            <person name="Gautier V."/>
            <person name="Ament-Velasquez S.L."/>
            <person name="Kruys A."/>
            <person name="Hutchinson M.I."/>
            <person name="Powell A.J."/>
            <person name="Barry K."/>
            <person name="Miller A.N."/>
            <person name="Grigoriev I.V."/>
            <person name="Debuchy R."/>
            <person name="Gladieux P."/>
            <person name="Hiltunen Thoren M."/>
            <person name="Johannesson H."/>
        </authorList>
    </citation>
    <scope>NUCLEOTIDE SEQUENCE</scope>
    <source>
        <strain evidence="2">CBS 958.72</strain>
    </source>
</reference>
<proteinExistence type="predicted"/>
<accession>A0AAE0MYD8</accession>
<evidence type="ECO:0000313" key="2">
    <source>
        <dbReference type="EMBL" id="KAK3361641.1"/>
    </source>
</evidence>
<feature type="domain" description="Heterokaryon incompatibility" evidence="1">
    <location>
        <begin position="64"/>
        <end position="209"/>
    </location>
</feature>
<dbReference type="InterPro" id="IPR052895">
    <property type="entry name" value="HetReg/Transcr_Mod"/>
</dbReference>
<evidence type="ECO:0000259" key="1">
    <source>
        <dbReference type="Pfam" id="PF06985"/>
    </source>
</evidence>
<sequence length="703" mass="79031">MASATIRPTESHVKTAPAESVYIPLDAAEKQIRILRILPALEFESDIHATLHIVSLGGTELPVYTALSYCWGDPGITRPIVLDGQERQVTVSLETALRHLRKTDNEFIVWADAVCINQGDAAERASQVQMMADIYRSASSVVVWLGEAGDNSDAAMDTCVKWGGGSKDDPAASHRILENVIEPVDRQTWQAVRSLFQRPYWRRLWIYQEVKLARAIVVKCGPKEISWDSFAGLIEADYQIHRKGVILEQSLTRESWDLVRSRGLNVLSLFFSRERETKQDRDFFVLLRDTADQDCSEPKDRMYAILSLAEDAHRYPAPDYRPSVSFADVYMEYARIHIRTTGCLDMLNEAASRLYDEKPDWGDLPSWVPDWRVKRRYEMLRRNTKGVVDFYHASRLYRIGLGNEAIPGTDGDDRVAPEIPVPQHMPIIRPLGVKCDQISKVAQLPLLDMDYASIIEFIGRGVGGAHPTGLPIFNVLFRTSLLGLSPTTHKQLTAMDFTSSFGKGFLLQAACDFGFLRKIPFQEIRPAADSGFGLMKIEQYELSSPGFNVDFDFLGPQEDVADDEKDQNFATFRAFMAATADEMRSQLGAWGCGFQLDQWRKLVRDSVAGRTLFVTRYGYIGLATNASVRPGDAVAVLYGGKTPFVLRPAGPTGASDETEARERHRLVSDAYVDGLMRGEAVEKQDCWIRDNFEEPALREFCIV</sequence>
<dbReference type="Proteomes" id="UP001287356">
    <property type="component" value="Unassembled WGS sequence"/>
</dbReference>
<gene>
    <name evidence="2" type="ORF">B0T24DRAFT_642062</name>
</gene>
<organism evidence="2 3">
    <name type="scientific">Lasiosphaeria ovina</name>
    <dbReference type="NCBI Taxonomy" id="92902"/>
    <lineage>
        <taxon>Eukaryota</taxon>
        <taxon>Fungi</taxon>
        <taxon>Dikarya</taxon>
        <taxon>Ascomycota</taxon>
        <taxon>Pezizomycotina</taxon>
        <taxon>Sordariomycetes</taxon>
        <taxon>Sordariomycetidae</taxon>
        <taxon>Sordariales</taxon>
        <taxon>Lasiosphaeriaceae</taxon>
        <taxon>Lasiosphaeria</taxon>
    </lineage>
</organism>
<reference evidence="2" key="2">
    <citation type="submission" date="2023-06" db="EMBL/GenBank/DDBJ databases">
        <authorList>
            <consortium name="Lawrence Berkeley National Laboratory"/>
            <person name="Haridas S."/>
            <person name="Hensen N."/>
            <person name="Bonometti L."/>
            <person name="Westerberg I."/>
            <person name="Brannstrom I.O."/>
            <person name="Guillou S."/>
            <person name="Cros-Aarteil S."/>
            <person name="Calhoun S."/>
            <person name="Kuo A."/>
            <person name="Mondo S."/>
            <person name="Pangilinan J."/>
            <person name="Riley R."/>
            <person name="Labutti K."/>
            <person name="Andreopoulos B."/>
            <person name="Lipzen A."/>
            <person name="Chen C."/>
            <person name="Yanf M."/>
            <person name="Daum C."/>
            <person name="Ng V."/>
            <person name="Clum A."/>
            <person name="Steindorff A."/>
            <person name="Ohm R."/>
            <person name="Martin F."/>
            <person name="Silar P."/>
            <person name="Natvig D."/>
            <person name="Lalanne C."/>
            <person name="Gautier V."/>
            <person name="Ament-Velasquez S.L."/>
            <person name="Kruys A."/>
            <person name="Hutchinson M.I."/>
            <person name="Powell A.J."/>
            <person name="Barry K."/>
            <person name="Miller A.N."/>
            <person name="Grigoriev I.V."/>
            <person name="Debuchy R."/>
            <person name="Gladieux P."/>
            <person name="Thoren M.H."/>
            <person name="Johannesson H."/>
        </authorList>
    </citation>
    <scope>NUCLEOTIDE SEQUENCE</scope>
    <source>
        <strain evidence="2">CBS 958.72</strain>
    </source>
</reference>
<evidence type="ECO:0000313" key="3">
    <source>
        <dbReference type="Proteomes" id="UP001287356"/>
    </source>
</evidence>
<dbReference type="PANTHER" id="PTHR24148:SF73">
    <property type="entry name" value="HET DOMAIN PROTEIN (AFU_ORTHOLOGUE AFUA_8G01020)"/>
    <property type="match status" value="1"/>
</dbReference>
<protein>
    <submittedName>
        <fullName evidence="2">Heterokaryon incompatibility protein-domain-containing protein</fullName>
    </submittedName>
</protein>
<dbReference type="Pfam" id="PF06985">
    <property type="entry name" value="HET"/>
    <property type="match status" value="1"/>
</dbReference>
<dbReference type="InterPro" id="IPR010730">
    <property type="entry name" value="HET"/>
</dbReference>
<comment type="caution">
    <text evidence="2">The sequence shown here is derived from an EMBL/GenBank/DDBJ whole genome shotgun (WGS) entry which is preliminary data.</text>
</comment>
<dbReference type="Pfam" id="PF26639">
    <property type="entry name" value="Het-6_barrel"/>
    <property type="match status" value="1"/>
</dbReference>
<dbReference type="AlphaFoldDB" id="A0AAE0MYD8"/>
<dbReference type="EMBL" id="JAULSN010000011">
    <property type="protein sequence ID" value="KAK3361641.1"/>
    <property type="molecule type" value="Genomic_DNA"/>
</dbReference>
<keyword evidence="3" id="KW-1185">Reference proteome</keyword>
<name>A0AAE0MYD8_9PEZI</name>
<dbReference type="PANTHER" id="PTHR24148">
    <property type="entry name" value="ANKYRIN REPEAT DOMAIN-CONTAINING PROTEIN 39 HOMOLOG-RELATED"/>
    <property type="match status" value="1"/>
</dbReference>